<evidence type="ECO:0000313" key="3">
    <source>
        <dbReference type="Proteomes" id="UP000485058"/>
    </source>
</evidence>
<gene>
    <name evidence="2" type="ORF">HaLaN_18486</name>
</gene>
<protein>
    <submittedName>
        <fullName evidence="2">Uncharacterized protein</fullName>
    </submittedName>
</protein>
<proteinExistence type="predicted"/>
<organism evidence="2 3">
    <name type="scientific">Haematococcus lacustris</name>
    <name type="common">Green alga</name>
    <name type="synonym">Haematococcus pluvialis</name>
    <dbReference type="NCBI Taxonomy" id="44745"/>
    <lineage>
        <taxon>Eukaryota</taxon>
        <taxon>Viridiplantae</taxon>
        <taxon>Chlorophyta</taxon>
        <taxon>core chlorophytes</taxon>
        <taxon>Chlorophyceae</taxon>
        <taxon>CS clade</taxon>
        <taxon>Chlamydomonadales</taxon>
        <taxon>Haematococcaceae</taxon>
        <taxon>Haematococcus</taxon>
    </lineage>
</organism>
<evidence type="ECO:0000256" key="1">
    <source>
        <dbReference type="SAM" id="MobiDB-lite"/>
    </source>
</evidence>
<dbReference type="AlphaFoldDB" id="A0A699ZS42"/>
<feature type="region of interest" description="Disordered" evidence="1">
    <location>
        <begin position="1"/>
        <end position="47"/>
    </location>
</feature>
<evidence type="ECO:0000313" key="2">
    <source>
        <dbReference type="EMBL" id="GFH21228.1"/>
    </source>
</evidence>
<comment type="caution">
    <text evidence="2">The sequence shown here is derived from an EMBL/GenBank/DDBJ whole genome shotgun (WGS) entry which is preliminary data.</text>
</comment>
<dbReference type="EMBL" id="BLLF01001784">
    <property type="protein sequence ID" value="GFH21228.1"/>
    <property type="molecule type" value="Genomic_DNA"/>
</dbReference>
<name>A0A699ZS42_HAELA</name>
<dbReference type="Proteomes" id="UP000485058">
    <property type="component" value="Unassembled WGS sequence"/>
</dbReference>
<reference evidence="2 3" key="1">
    <citation type="submission" date="2020-02" db="EMBL/GenBank/DDBJ databases">
        <title>Draft genome sequence of Haematococcus lacustris strain NIES-144.</title>
        <authorList>
            <person name="Morimoto D."/>
            <person name="Nakagawa S."/>
            <person name="Yoshida T."/>
            <person name="Sawayama S."/>
        </authorList>
    </citation>
    <scope>NUCLEOTIDE SEQUENCE [LARGE SCALE GENOMIC DNA]</scope>
    <source>
        <strain evidence="2 3">NIES-144</strain>
    </source>
</reference>
<keyword evidence="3" id="KW-1185">Reference proteome</keyword>
<sequence length="73" mass="8007">MVMIEAGKGPACKQEQVQSTPQQAEAEGQPAPTQYSQTKKTAHEMDQEQCVSARGKEISGPQTWIIPCWITTC</sequence>
<accession>A0A699ZS42</accession>